<comment type="cofactor">
    <cofactor evidence="1 13">
        <name>heme</name>
        <dbReference type="ChEBI" id="CHEBI:30413"/>
    </cofactor>
</comment>
<evidence type="ECO:0000313" key="16">
    <source>
        <dbReference type="Ensembl" id="ENSPEMP00000029877.1"/>
    </source>
</evidence>
<proteinExistence type="inferred from homology"/>
<sequence length="508" mass="58101">MPKNTHINTSWKLSNAFIQSVPMALFIILGICLSCLSLFFLWNQHHGKGKLPPGPTPFPIVGNILQMDMKNIVKSLNMVKEYGPVFTVYLGMKPTVVLHGYEVLKEALVDRGDEFSDKMQSLLPNFFVPTGIVFSNGEIWKQTRRFSLTVLRSMGMGKKTIEDRIQQEALCLVKALRKTNGSPCDPNFLLACVPCNVICAVIFQRRFDYNDDTFKGFMKKFQRNIEILTSPWIQVNAYPALYYLPGIHNEYIKICTEIKEFILKEIKRHQESLNISSPEDFIDHFLIKMEKEKHNKNSEFTMENLVVTIFDLFGAGTETTSTTMKYGLLFLLKHPEVTAKIQEEIGQVIGRHRSPCMQDKNQMPYTNAVLHEIQRCIDLVPIPLPHKTAQDVEFRGYHIPKDTSVMTCLTSALNDDKEFPHPEKFDPGHFLDERGNFKKSDYFMAFSAGRRACLGEGLARMELFLTLTNILQHFTLKPLVNPEDIDTTPVQKGLFSLPPSYEICFIPV</sequence>
<dbReference type="SUPFAM" id="SSF48264">
    <property type="entry name" value="Cytochrome P450"/>
    <property type="match status" value="1"/>
</dbReference>
<keyword evidence="12 15" id="KW-0472">Membrane</keyword>
<comment type="similarity">
    <text evidence="4 14">Belongs to the cytochrome P450 family.</text>
</comment>
<dbReference type="GO" id="GO:0016712">
    <property type="term" value="F:oxidoreductase activity, acting on paired donors, with incorporation or reduction of molecular oxygen, reduced flavin or flavoprotein as one donor, and incorporation of one atom of oxygen"/>
    <property type="evidence" value="ECO:0007669"/>
    <property type="project" value="TreeGrafter"/>
</dbReference>
<evidence type="ECO:0000256" key="3">
    <source>
        <dbReference type="ARBA" id="ARBA00004406"/>
    </source>
</evidence>
<keyword evidence="15" id="KW-0812">Transmembrane</keyword>
<dbReference type="Pfam" id="PF00067">
    <property type="entry name" value="p450"/>
    <property type="match status" value="1"/>
</dbReference>
<dbReference type="GO" id="GO:0005789">
    <property type="term" value="C:endoplasmic reticulum membrane"/>
    <property type="evidence" value="ECO:0007669"/>
    <property type="project" value="UniProtKB-SubCell"/>
</dbReference>
<evidence type="ECO:0000256" key="10">
    <source>
        <dbReference type="ARBA" id="ARBA00023004"/>
    </source>
</evidence>
<keyword evidence="6 13" id="KW-0479">Metal-binding</keyword>
<evidence type="ECO:0000256" key="2">
    <source>
        <dbReference type="ARBA" id="ARBA00004174"/>
    </source>
</evidence>
<accession>A0A8C8UCE9</accession>
<evidence type="ECO:0000256" key="13">
    <source>
        <dbReference type="PIRSR" id="PIRSR602401-1"/>
    </source>
</evidence>
<dbReference type="Proteomes" id="UP000694547">
    <property type="component" value="Chromosome 1"/>
</dbReference>
<protein>
    <submittedName>
        <fullName evidence="16">Uncharacterized protein</fullName>
    </submittedName>
</protein>
<evidence type="ECO:0000256" key="12">
    <source>
        <dbReference type="ARBA" id="ARBA00023136"/>
    </source>
</evidence>
<dbReference type="PROSITE" id="PS00086">
    <property type="entry name" value="CYTOCHROME_P450"/>
    <property type="match status" value="1"/>
</dbReference>
<keyword evidence="10 13" id="KW-0408">Iron</keyword>
<evidence type="ECO:0000256" key="7">
    <source>
        <dbReference type="ARBA" id="ARBA00022824"/>
    </source>
</evidence>
<keyword evidence="15" id="KW-1133">Transmembrane helix</keyword>
<evidence type="ECO:0000256" key="8">
    <source>
        <dbReference type="ARBA" id="ARBA00022848"/>
    </source>
</evidence>
<evidence type="ECO:0000256" key="5">
    <source>
        <dbReference type="ARBA" id="ARBA00022617"/>
    </source>
</evidence>
<keyword evidence="7" id="KW-0256">Endoplasmic reticulum</keyword>
<organism evidence="16 17">
    <name type="scientific">Peromyscus maniculatus bairdii</name>
    <name type="common">Prairie deer mouse</name>
    <dbReference type="NCBI Taxonomy" id="230844"/>
    <lineage>
        <taxon>Eukaryota</taxon>
        <taxon>Metazoa</taxon>
        <taxon>Chordata</taxon>
        <taxon>Craniata</taxon>
        <taxon>Vertebrata</taxon>
        <taxon>Euteleostomi</taxon>
        <taxon>Mammalia</taxon>
        <taxon>Eutheria</taxon>
        <taxon>Euarchontoglires</taxon>
        <taxon>Glires</taxon>
        <taxon>Rodentia</taxon>
        <taxon>Myomorpha</taxon>
        <taxon>Muroidea</taxon>
        <taxon>Cricetidae</taxon>
        <taxon>Neotominae</taxon>
        <taxon>Peromyscus</taxon>
    </lineage>
</organism>
<comment type="subcellular location">
    <subcellularLocation>
        <location evidence="3">Endoplasmic reticulum membrane</location>
        <topology evidence="3">Peripheral membrane protein</topology>
    </subcellularLocation>
    <subcellularLocation>
        <location evidence="2">Microsome membrane</location>
        <topology evidence="2">Peripheral membrane protein</topology>
    </subcellularLocation>
</comment>
<dbReference type="PRINTS" id="PR00385">
    <property type="entry name" value="P450"/>
</dbReference>
<evidence type="ECO:0000256" key="14">
    <source>
        <dbReference type="RuleBase" id="RU000461"/>
    </source>
</evidence>
<dbReference type="PANTHER" id="PTHR24300">
    <property type="entry name" value="CYTOCHROME P450 508A4-RELATED"/>
    <property type="match status" value="1"/>
</dbReference>
<keyword evidence="8" id="KW-0492">Microsome</keyword>
<dbReference type="PRINTS" id="PR00463">
    <property type="entry name" value="EP450I"/>
</dbReference>
<reference evidence="16 17" key="1">
    <citation type="submission" date="2018-10" db="EMBL/GenBank/DDBJ databases">
        <title>Improved assembly of the deer mouse Peromyscus maniculatus genome.</title>
        <authorList>
            <person name="Lassance J.-M."/>
            <person name="Hoekstra H.E."/>
        </authorList>
    </citation>
    <scope>NUCLEOTIDE SEQUENCE [LARGE SCALE GENOMIC DNA]</scope>
</reference>
<dbReference type="GeneTree" id="ENSGT00940000162654"/>
<keyword evidence="9 14" id="KW-0560">Oxidoreductase</keyword>
<keyword evidence="5 13" id="KW-0349">Heme</keyword>
<dbReference type="InterPro" id="IPR017972">
    <property type="entry name" value="Cyt_P450_CS"/>
</dbReference>
<evidence type="ECO:0000256" key="11">
    <source>
        <dbReference type="ARBA" id="ARBA00023033"/>
    </source>
</evidence>
<evidence type="ECO:0000256" key="4">
    <source>
        <dbReference type="ARBA" id="ARBA00010617"/>
    </source>
</evidence>
<feature type="transmembrane region" description="Helical" evidence="15">
    <location>
        <begin position="21"/>
        <end position="42"/>
    </location>
</feature>
<reference evidence="16" key="3">
    <citation type="submission" date="2025-09" db="UniProtKB">
        <authorList>
            <consortium name="Ensembl"/>
        </authorList>
    </citation>
    <scope>IDENTIFICATION</scope>
</reference>
<name>A0A8C8UCE9_PERMB</name>
<dbReference type="InterPro" id="IPR036396">
    <property type="entry name" value="Cyt_P450_sf"/>
</dbReference>
<feature type="binding site" description="axial binding residue" evidence="13">
    <location>
        <position position="453"/>
    </location>
    <ligand>
        <name>heme</name>
        <dbReference type="ChEBI" id="CHEBI:30413"/>
    </ligand>
    <ligandPart>
        <name>Fe</name>
        <dbReference type="ChEBI" id="CHEBI:18248"/>
    </ligandPart>
</feature>
<evidence type="ECO:0000256" key="9">
    <source>
        <dbReference type="ARBA" id="ARBA00023002"/>
    </source>
</evidence>
<evidence type="ECO:0000256" key="15">
    <source>
        <dbReference type="SAM" id="Phobius"/>
    </source>
</evidence>
<dbReference type="PANTHER" id="PTHR24300:SF200">
    <property type="entry name" value="CYTOCHROME P450 2C70"/>
    <property type="match status" value="1"/>
</dbReference>
<dbReference type="GO" id="GO:0020037">
    <property type="term" value="F:heme binding"/>
    <property type="evidence" value="ECO:0007669"/>
    <property type="project" value="InterPro"/>
</dbReference>
<dbReference type="GO" id="GO:0006082">
    <property type="term" value="P:organic acid metabolic process"/>
    <property type="evidence" value="ECO:0007669"/>
    <property type="project" value="TreeGrafter"/>
</dbReference>
<evidence type="ECO:0000256" key="6">
    <source>
        <dbReference type="ARBA" id="ARBA00022723"/>
    </source>
</evidence>
<dbReference type="GO" id="GO:0005506">
    <property type="term" value="F:iron ion binding"/>
    <property type="evidence" value="ECO:0007669"/>
    <property type="project" value="InterPro"/>
</dbReference>
<dbReference type="Ensembl" id="ENSPEMT00000037507.1">
    <property type="protein sequence ID" value="ENSPEMP00000029877.1"/>
    <property type="gene ID" value="ENSPEMG00000016479.2"/>
</dbReference>
<keyword evidence="11 14" id="KW-0503">Monooxygenase</keyword>
<evidence type="ECO:0000256" key="1">
    <source>
        <dbReference type="ARBA" id="ARBA00001971"/>
    </source>
</evidence>
<reference evidence="16" key="2">
    <citation type="submission" date="2025-08" db="UniProtKB">
        <authorList>
            <consortium name="Ensembl"/>
        </authorList>
    </citation>
    <scope>IDENTIFICATION</scope>
</reference>
<dbReference type="InterPro" id="IPR002401">
    <property type="entry name" value="Cyt_P450_E_grp-I"/>
</dbReference>
<evidence type="ECO:0000313" key="17">
    <source>
        <dbReference type="Proteomes" id="UP000694547"/>
    </source>
</evidence>
<dbReference type="CDD" id="cd20665">
    <property type="entry name" value="CYP2C-like"/>
    <property type="match status" value="1"/>
</dbReference>
<dbReference type="Gene3D" id="1.10.630.10">
    <property type="entry name" value="Cytochrome P450"/>
    <property type="match status" value="1"/>
</dbReference>
<dbReference type="GO" id="GO:0006805">
    <property type="term" value="P:xenobiotic metabolic process"/>
    <property type="evidence" value="ECO:0007669"/>
    <property type="project" value="TreeGrafter"/>
</dbReference>
<keyword evidence="17" id="KW-1185">Reference proteome</keyword>
<dbReference type="InterPro" id="IPR050182">
    <property type="entry name" value="Cytochrome_P450_fam2"/>
</dbReference>
<dbReference type="AlphaFoldDB" id="A0A8C8UCE9"/>
<dbReference type="InterPro" id="IPR001128">
    <property type="entry name" value="Cyt_P450"/>
</dbReference>